<dbReference type="Proteomes" id="UP000002279">
    <property type="component" value="Chromosome 1"/>
</dbReference>
<feature type="domain" description="Golgi associated RAB2 interactor protein-like Rab2B-binding" evidence="3">
    <location>
        <begin position="114"/>
        <end position="176"/>
    </location>
</feature>
<dbReference type="Bgee" id="ENSOANG00000029042">
    <property type="expression patterns" value="Expressed in testis"/>
</dbReference>
<keyword evidence="5" id="KW-1185">Reference proteome</keyword>
<dbReference type="PANTHER" id="PTHR22574">
    <property type="match status" value="1"/>
</dbReference>
<dbReference type="AlphaFoldDB" id="K7E7S8"/>
<dbReference type="InParanoid" id="K7E7S8"/>
<dbReference type="HOGENOM" id="CLU_2072385_0_0_1"/>
<dbReference type="STRING" id="9258.ENSOANP00000029585"/>
<dbReference type="FunCoup" id="K7E7S8">
    <property type="interactions" value="58"/>
</dbReference>
<reference evidence="4" key="3">
    <citation type="submission" date="2025-09" db="UniProtKB">
        <authorList>
            <consortium name="Ensembl"/>
        </authorList>
    </citation>
    <scope>IDENTIFICATION</scope>
    <source>
        <strain evidence="4">Glennie</strain>
    </source>
</reference>
<evidence type="ECO:0000313" key="4">
    <source>
        <dbReference type="Ensembl" id="ENSOANP00000029585.2"/>
    </source>
</evidence>
<dbReference type="OMA" id="VPVEECY"/>
<reference evidence="4 5" key="1">
    <citation type="journal article" date="2008" name="Nature">
        <title>Genome analysis of the platypus reveals unique signatures of evolution.</title>
        <authorList>
            <person name="Warren W.C."/>
            <person name="Hillier L.W."/>
            <person name="Marshall Graves J.A."/>
            <person name="Birney E."/>
            <person name="Ponting C.P."/>
            <person name="Grutzner F."/>
            <person name="Belov K."/>
            <person name="Miller W."/>
            <person name="Clarke L."/>
            <person name="Chinwalla A.T."/>
            <person name="Yang S.P."/>
            <person name="Heger A."/>
            <person name="Locke D.P."/>
            <person name="Miethke P."/>
            <person name="Waters P.D."/>
            <person name="Veyrunes F."/>
            <person name="Fulton L."/>
            <person name="Fulton B."/>
            <person name="Graves T."/>
            <person name="Wallis J."/>
            <person name="Puente X.S."/>
            <person name="Lopez-Otin C."/>
            <person name="Ordonez G.R."/>
            <person name="Eichler E.E."/>
            <person name="Chen L."/>
            <person name="Cheng Z."/>
            <person name="Deakin J.E."/>
            <person name="Alsop A."/>
            <person name="Thompson K."/>
            <person name="Kirby P."/>
            <person name="Papenfuss A.T."/>
            <person name="Wakefield M.J."/>
            <person name="Olender T."/>
            <person name="Lancet D."/>
            <person name="Huttley G.A."/>
            <person name="Smit A.F."/>
            <person name="Pask A."/>
            <person name="Temple-Smith P."/>
            <person name="Batzer M.A."/>
            <person name="Walker J.A."/>
            <person name="Konkel M.K."/>
            <person name="Harris R.S."/>
            <person name="Whittington C.M."/>
            <person name="Wong E.S."/>
            <person name="Gemmell N.J."/>
            <person name="Buschiazzo E."/>
            <person name="Vargas Jentzsch I.M."/>
            <person name="Merkel A."/>
            <person name="Schmitz J."/>
            <person name="Zemann A."/>
            <person name="Churakov G."/>
            <person name="Kriegs J.O."/>
            <person name="Brosius J."/>
            <person name="Murchison E.P."/>
            <person name="Sachidanandam R."/>
            <person name="Smith C."/>
            <person name="Hannon G.J."/>
            <person name="Tsend-Ayush E."/>
            <person name="McMillan D."/>
            <person name="Attenborough R."/>
            <person name="Rens W."/>
            <person name="Ferguson-Smith M."/>
            <person name="Lefevre C.M."/>
            <person name="Sharp J.A."/>
            <person name="Nicholas K.R."/>
            <person name="Ray D.A."/>
            <person name="Kube M."/>
            <person name="Reinhardt R."/>
            <person name="Pringle T.H."/>
            <person name="Taylor J."/>
            <person name="Jones R.C."/>
            <person name="Nixon B."/>
            <person name="Dacheux J.L."/>
            <person name="Niwa H."/>
            <person name="Sekita Y."/>
            <person name="Huang X."/>
            <person name="Stark A."/>
            <person name="Kheradpour P."/>
            <person name="Kellis M."/>
            <person name="Flicek P."/>
            <person name="Chen Y."/>
            <person name="Webber C."/>
            <person name="Hardison R."/>
            <person name="Nelson J."/>
            <person name="Hallsworth-Pepin K."/>
            <person name="Delehaunty K."/>
            <person name="Markovic C."/>
            <person name="Minx P."/>
            <person name="Feng Y."/>
            <person name="Kremitzki C."/>
            <person name="Mitreva M."/>
            <person name="Glasscock J."/>
            <person name="Wylie T."/>
            <person name="Wohldmann P."/>
            <person name="Thiru P."/>
            <person name="Nhan M.N."/>
            <person name="Pohl C.S."/>
            <person name="Smith S.M."/>
            <person name="Hou S."/>
            <person name="Nefedov M."/>
            <person name="de Jong P.J."/>
            <person name="Renfree M.B."/>
            <person name="Mardis E.R."/>
            <person name="Wilson R.K."/>
        </authorList>
    </citation>
    <scope>NUCLEOTIDE SEQUENCE [LARGE SCALE GENOMIC DNA]</scope>
    <source>
        <strain evidence="4 5">Glennie</strain>
    </source>
</reference>
<dbReference type="GeneTree" id="ENSGT00940000161537"/>
<organism evidence="4 5">
    <name type="scientific">Ornithorhynchus anatinus</name>
    <name type="common">Duckbill platypus</name>
    <dbReference type="NCBI Taxonomy" id="9258"/>
    <lineage>
        <taxon>Eukaryota</taxon>
        <taxon>Metazoa</taxon>
        <taxon>Chordata</taxon>
        <taxon>Craniata</taxon>
        <taxon>Vertebrata</taxon>
        <taxon>Euteleostomi</taxon>
        <taxon>Mammalia</taxon>
        <taxon>Monotremata</taxon>
        <taxon>Ornithorhynchidae</taxon>
        <taxon>Ornithorhynchus</taxon>
    </lineage>
</organism>
<feature type="region of interest" description="Disordered" evidence="2">
    <location>
        <begin position="242"/>
        <end position="300"/>
    </location>
</feature>
<feature type="compositionally biased region" description="Basic and acidic residues" evidence="2">
    <location>
        <begin position="204"/>
        <end position="219"/>
    </location>
</feature>
<dbReference type="PANTHER" id="PTHR22574:SF6">
    <property type="entry name" value="GOLGI-ASSOCIATED RAB2 INTERACTOR PROTEIN 2"/>
    <property type="match status" value="1"/>
</dbReference>
<feature type="compositionally biased region" description="Basic and acidic residues" evidence="2">
    <location>
        <begin position="252"/>
        <end position="284"/>
    </location>
</feature>
<feature type="region of interest" description="Disordered" evidence="2">
    <location>
        <begin position="177"/>
        <end position="221"/>
    </location>
</feature>
<dbReference type="eggNOG" id="ENOG502S1VC">
    <property type="taxonomic scope" value="Eukaryota"/>
</dbReference>
<gene>
    <name evidence="4" type="primary">GARIN2</name>
</gene>
<evidence type="ECO:0000259" key="3">
    <source>
        <dbReference type="Pfam" id="PF12480"/>
    </source>
</evidence>
<dbReference type="OrthoDB" id="9445880at2759"/>
<dbReference type="InterPro" id="IPR022168">
    <property type="entry name" value="GARIL-like_Rab2B-bd"/>
</dbReference>
<protein>
    <recommendedName>
        <fullName evidence="3">Golgi associated RAB2 interactor protein-like Rab2B-binding domain-containing protein</fullName>
    </recommendedName>
</protein>
<name>K7E7S8_ORNAN</name>
<reference evidence="4" key="2">
    <citation type="submission" date="2025-08" db="UniProtKB">
        <authorList>
            <consortium name="Ensembl"/>
        </authorList>
    </citation>
    <scope>IDENTIFICATION</scope>
    <source>
        <strain evidence="4">Glennie</strain>
    </source>
</reference>
<evidence type="ECO:0000256" key="2">
    <source>
        <dbReference type="SAM" id="MobiDB-lite"/>
    </source>
</evidence>
<dbReference type="Ensembl" id="ENSOANT00000038829.2">
    <property type="protein sequence ID" value="ENSOANP00000029585.2"/>
    <property type="gene ID" value="ENSOANG00000029042.2"/>
</dbReference>
<evidence type="ECO:0000313" key="5">
    <source>
        <dbReference type="Proteomes" id="UP000002279"/>
    </source>
</evidence>
<dbReference type="Pfam" id="PF12480">
    <property type="entry name" value="GARIL_Rab2_bd"/>
    <property type="match status" value="1"/>
</dbReference>
<proteinExistence type="inferred from homology"/>
<sequence>MKKTGPALWEAITNSGAREQNSVMGELQCVLNGGEYTPFTSTPMLESNFIQVSKKGESVYLHNRANWVTVGICASSPTLPLPNVMLLAHLTPIPPKEAQSKLRSFSRPTSQYKLVLTRFIPLQFANISVYDARKLCLKIKLVSGRSYYLQLCAPSSKQDVIFRQWVQLTYLLQPPTKYRGDTEGTDLAKTSRDGEEESQAENENNGHQEEPRRQRDTRKPSVTVVPVEECYDYIEISAEAFRTPEPGATGKELIESNQDREKKSHVTTETEVEAKGEAEEEITRKGSRSSRSDSGTSGLYSFSVFPLISVSFPMFTI</sequence>
<comment type="similarity">
    <text evidence="1">Belongs to the GARIN family.</text>
</comment>
<evidence type="ECO:0000256" key="1">
    <source>
        <dbReference type="ARBA" id="ARBA00038379"/>
    </source>
</evidence>
<accession>K7E7S8</accession>